<accession>A0A5M9K100</accession>
<name>A0A5M9K100_MONFR</name>
<dbReference type="AlphaFoldDB" id="A0A5M9K100"/>
<feature type="compositionally biased region" description="Polar residues" evidence="1">
    <location>
        <begin position="38"/>
        <end position="57"/>
    </location>
</feature>
<feature type="compositionally biased region" description="Basic residues" evidence="1">
    <location>
        <begin position="1"/>
        <end position="11"/>
    </location>
</feature>
<dbReference type="EMBL" id="VICG01000003">
    <property type="protein sequence ID" value="KAA8574109.1"/>
    <property type="molecule type" value="Genomic_DNA"/>
</dbReference>
<comment type="caution">
    <text evidence="2">The sequence shown here is derived from an EMBL/GenBank/DDBJ whole genome shotgun (WGS) entry which is preliminary data.</text>
</comment>
<evidence type="ECO:0000256" key="1">
    <source>
        <dbReference type="SAM" id="MobiDB-lite"/>
    </source>
</evidence>
<gene>
    <name evidence="2" type="ORF">EYC84_005631</name>
</gene>
<feature type="compositionally biased region" description="Polar residues" evidence="1">
    <location>
        <begin position="80"/>
        <end position="109"/>
    </location>
</feature>
<evidence type="ECO:0000313" key="2">
    <source>
        <dbReference type="EMBL" id="KAA8574109.1"/>
    </source>
</evidence>
<sequence length="172" mass="18662">MDIFRKNKKTRKTSESAEASDLNKKKVDRSLISLPKRVNSSNFMCAESTSYEQQSTPRIDESHQPTSSIIPPANRVEPVNDQNAPAQGNNNTTYTYSDSEYSRTSSYAGSDTPHQDPHYKGKATETSSHKSPHQQPSTSSTAKVSGASQSLDAGGHPRHDPNGSSGSAAHKK</sequence>
<feature type="region of interest" description="Disordered" evidence="1">
    <location>
        <begin position="1"/>
        <end position="172"/>
    </location>
</feature>
<evidence type="ECO:0000313" key="3">
    <source>
        <dbReference type="Proteomes" id="UP000322873"/>
    </source>
</evidence>
<protein>
    <submittedName>
        <fullName evidence="2">Uncharacterized protein</fullName>
    </submittedName>
</protein>
<feature type="compositionally biased region" description="Polar residues" evidence="1">
    <location>
        <begin position="162"/>
        <end position="172"/>
    </location>
</feature>
<organism evidence="2 3">
    <name type="scientific">Monilinia fructicola</name>
    <name type="common">Brown rot fungus</name>
    <name type="synonym">Ciboria fructicola</name>
    <dbReference type="NCBI Taxonomy" id="38448"/>
    <lineage>
        <taxon>Eukaryota</taxon>
        <taxon>Fungi</taxon>
        <taxon>Dikarya</taxon>
        <taxon>Ascomycota</taxon>
        <taxon>Pezizomycotina</taxon>
        <taxon>Leotiomycetes</taxon>
        <taxon>Helotiales</taxon>
        <taxon>Sclerotiniaceae</taxon>
        <taxon>Monilinia</taxon>
    </lineage>
</organism>
<dbReference type="Proteomes" id="UP000322873">
    <property type="component" value="Unassembled WGS sequence"/>
</dbReference>
<reference evidence="2 3" key="1">
    <citation type="submission" date="2019-06" db="EMBL/GenBank/DDBJ databases">
        <title>Genome Sequence of the Brown Rot Fungal Pathogen Monilinia fructicola.</title>
        <authorList>
            <person name="De Miccolis Angelini R.M."/>
            <person name="Landi L."/>
            <person name="Abate D."/>
            <person name="Pollastro S."/>
            <person name="Romanazzi G."/>
            <person name="Faretra F."/>
        </authorList>
    </citation>
    <scope>NUCLEOTIDE SEQUENCE [LARGE SCALE GENOMIC DNA]</scope>
    <source>
        <strain evidence="2 3">Mfrc123</strain>
    </source>
</reference>
<proteinExistence type="predicted"/>
<keyword evidence="3" id="KW-1185">Reference proteome</keyword>
<feature type="compositionally biased region" description="Basic and acidic residues" evidence="1">
    <location>
        <begin position="113"/>
        <end position="123"/>
    </location>
</feature>
<feature type="compositionally biased region" description="Polar residues" evidence="1">
    <location>
        <begin position="133"/>
        <end position="151"/>
    </location>
</feature>